<evidence type="ECO:0008006" key="5">
    <source>
        <dbReference type="Google" id="ProtNLM"/>
    </source>
</evidence>
<dbReference type="SMR" id="A0A8T3ATQ6"/>
<dbReference type="PANTHER" id="PTHR47926:SF452">
    <property type="entry name" value="PENTATRICOPEPTIDE REPEAT-CONTAINING PROTEIN"/>
    <property type="match status" value="1"/>
</dbReference>
<keyword evidence="1" id="KW-0677">Repeat</keyword>
<dbReference type="InterPro" id="IPR011990">
    <property type="entry name" value="TPR-like_helical_dom_sf"/>
</dbReference>
<dbReference type="PROSITE" id="PS51375">
    <property type="entry name" value="PPR"/>
    <property type="match status" value="5"/>
</dbReference>
<evidence type="ECO:0000313" key="4">
    <source>
        <dbReference type="Proteomes" id="UP000829196"/>
    </source>
</evidence>
<proteinExistence type="predicted"/>
<evidence type="ECO:0000313" key="3">
    <source>
        <dbReference type="EMBL" id="KAI0499434.1"/>
    </source>
</evidence>
<feature type="repeat" description="PPR" evidence="2">
    <location>
        <begin position="176"/>
        <end position="210"/>
    </location>
</feature>
<dbReference type="GO" id="GO:0003723">
    <property type="term" value="F:RNA binding"/>
    <property type="evidence" value="ECO:0007669"/>
    <property type="project" value="InterPro"/>
</dbReference>
<dbReference type="Pfam" id="PF13041">
    <property type="entry name" value="PPR_2"/>
    <property type="match status" value="1"/>
</dbReference>
<dbReference type="InterPro" id="IPR002885">
    <property type="entry name" value="PPR_rpt"/>
</dbReference>
<dbReference type="InterPro" id="IPR046848">
    <property type="entry name" value="E_motif"/>
</dbReference>
<dbReference type="OrthoDB" id="185373at2759"/>
<feature type="repeat" description="PPR" evidence="2">
    <location>
        <begin position="480"/>
        <end position="514"/>
    </location>
</feature>
<feature type="repeat" description="PPR" evidence="2">
    <location>
        <begin position="277"/>
        <end position="311"/>
    </location>
</feature>
<dbReference type="InterPro" id="IPR046960">
    <property type="entry name" value="PPR_At4g14850-like_plant"/>
</dbReference>
<accession>A0A8T3ATQ6</accession>
<dbReference type="GO" id="GO:0009451">
    <property type="term" value="P:RNA modification"/>
    <property type="evidence" value="ECO:0007669"/>
    <property type="project" value="InterPro"/>
</dbReference>
<name>A0A8T3ATQ6_DENNO</name>
<gene>
    <name evidence="3" type="ORF">KFK09_020337</name>
</gene>
<dbReference type="EMBL" id="JAGYWB010000014">
    <property type="protein sequence ID" value="KAI0499434.1"/>
    <property type="molecule type" value="Genomic_DNA"/>
</dbReference>
<reference evidence="3" key="1">
    <citation type="journal article" date="2022" name="Front. Genet.">
        <title>Chromosome-Scale Assembly of the Dendrobium nobile Genome Provides Insights Into the Molecular Mechanism of the Biosynthesis of the Medicinal Active Ingredient of Dendrobium.</title>
        <authorList>
            <person name="Xu Q."/>
            <person name="Niu S.-C."/>
            <person name="Li K.-L."/>
            <person name="Zheng P.-J."/>
            <person name="Zhang X.-J."/>
            <person name="Jia Y."/>
            <person name="Liu Y."/>
            <person name="Niu Y.-X."/>
            <person name="Yu L.-H."/>
            <person name="Chen D.-F."/>
            <person name="Zhang G.-Q."/>
        </authorList>
    </citation>
    <scope>NUCLEOTIDE SEQUENCE</scope>
    <source>
        <tissue evidence="3">Leaf</tissue>
    </source>
</reference>
<sequence>MISVARISHKKLRTQLLRAISSKCTSHRFLLKSLHARASKPEPSFAAKAIRSICREGDIFQARKLFDEIPEKDVFSFSAMIYGYASNGFFSESLLLFCQMQMQEFNISPNAHAFVAVLLGSAGQRNFKFTKCIHGRIIKTGLEFNTFVRTSLLNSYSKCGVAIEAYKLFIEIESPNLVSWNAMIAGFVFNCEFEQVFWLFELLLKAGIMPNCITMMSVTQGSIGHGSWRLCESIHGYIVKAGFESNVSLMNSVLDMYSSFQSLDFTRCFFMKMTTKDVITWTNMMSFMLELSCPAEAFQLFSQMRSTGIKADVVSMVNVITACTLLGDLAKGKTIHGQIMAYGFGSELPVMNSLITLYSRCGDVWSAKILFDDIVNKSLVSWTAMMFGYLCNRQPREGLHLLIRMRRKEAFHLDSVTLICSLASSSEMASLEFCKELHVYSLKSGLILYVNVQNSLMIAYGRCGYADIGFRVFKEMIHRDIVSWNAMIYSYGINGEGQEAVALFQEMESCGEPPDSITFVNVLNACSHSGMVDEGLMVFEKMLKEKRIRPREEHCGCIVNMLARANRLEDAKKLADLMPEEVNSSVWKALLGGCRINTDYRFAEVAAERVFEIASDDASHFVLLSNVYASEGRFDHVESLRNEIRKKGLVKNIGFSMVDNVPHGNVEGGTA</sequence>
<evidence type="ECO:0000256" key="1">
    <source>
        <dbReference type="ARBA" id="ARBA00022737"/>
    </source>
</evidence>
<feature type="repeat" description="PPR" evidence="2">
    <location>
        <begin position="73"/>
        <end position="109"/>
    </location>
</feature>
<organism evidence="3 4">
    <name type="scientific">Dendrobium nobile</name>
    <name type="common">Orchid</name>
    <dbReference type="NCBI Taxonomy" id="94219"/>
    <lineage>
        <taxon>Eukaryota</taxon>
        <taxon>Viridiplantae</taxon>
        <taxon>Streptophyta</taxon>
        <taxon>Embryophyta</taxon>
        <taxon>Tracheophyta</taxon>
        <taxon>Spermatophyta</taxon>
        <taxon>Magnoliopsida</taxon>
        <taxon>Liliopsida</taxon>
        <taxon>Asparagales</taxon>
        <taxon>Orchidaceae</taxon>
        <taxon>Epidendroideae</taxon>
        <taxon>Malaxideae</taxon>
        <taxon>Dendrobiinae</taxon>
        <taxon>Dendrobium</taxon>
    </lineage>
</organism>
<dbReference type="Pfam" id="PF01535">
    <property type="entry name" value="PPR"/>
    <property type="match status" value="7"/>
</dbReference>
<dbReference type="FunFam" id="1.25.40.10:FF:000090">
    <property type="entry name" value="Pentatricopeptide repeat-containing protein, chloroplastic"/>
    <property type="match status" value="1"/>
</dbReference>
<keyword evidence="4" id="KW-1185">Reference proteome</keyword>
<evidence type="ECO:0000256" key="2">
    <source>
        <dbReference type="PROSITE-ProRule" id="PRU00708"/>
    </source>
</evidence>
<dbReference type="Pfam" id="PF20431">
    <property type="entry name" value="E_motif"/>
    <property type="match status" value="1"/>
</dbReference>
<dbReference type="Proteomes" id="UP000829196">
    <property type="component" value="Unassembled WGS sequence"/>
</dbReference>
<dbReference type="FunFam" id="1.25.40.10:FF:000351">
    <property type="entry name" value="Pentatricopeptide repeat-containing protein"/>
    <property type="match status" value="1"/>
</dbReference>
<dbReference type="NCBIfam" id="TIGR00756">
    <property type="entry name" value="PPR"/>
    <property type="match status" value="4"/>
</dbReference>
<feature type="repeat" description="PPR" evidence="2">
    <location>
        <begin position="515"/>
        <end position="550"/>
    </location>
</feature>
<dbReference type="PANTHER" id="PTHR47926">
    <property type="entry name" value="PENTATRICOPEPTIDE REPEAT-CONTAINING PROTEIN"/>
    <property type="match status" value="1"/>
</dbReference>
<dbReference type="AlphaFoldDB" id="A0A8T3ATQ6"/>
<comment type="caution">
    <text evidence="3">The sequence shown here is derived from an EMBL/GenBank/DDBJ whole genome shotgun (WGS) entry which is preliminary data.</text>
</comment>
<dbReference type="Gene3D" id="1.25.40.10">
    <property type="entry name" value="Tetratricopeptide repeat domain"/>
    <property type="match status" value="5"/>
</dbReference>
<protein>
    <recommendedName>
        <fullName evidence="5">Pentatricopeptide repeat-containing protein</fullName>
    </recommendedName>
</protein>